<keyword evidence="2" id="KW-0472">Membrane</keyword>
<reference evidence="3" key="2">
    <citation type="submission" date="2025-08" db="UniProtKB">
        <authorList>
            <consortium name="Ensembl"/>
        </authorList>
    </citation>
    <scope>IDENTIFICATION</scope>
</reference>
<dbReference type="Proteomes" id="UP000007648">
    <property type="component" value="Unassembled WGS sequence"/>
</dbReference>
<dbReference type="Ensembl" id="ENSSHAT00000001621.2">
    <property type="protein sequence ID" value="ENSSHAP00000001604.2"/>
    <property type="gene ID" value="ENSSHAG00000001429.2"/>
</dbReference>
<reference evidence="3 4" key="1">
    <citation type="journal article" date="2011" name="Proc. Natl. Acad. Sci. U.S.A.">
        <title>Genetic diversity and population structure of the endangered marsupial Sarcophilus harrisii (Tasmanian devil).</title>
        <authorList>
            <person name="Miller W."/>
            <person name="Hayes V.M."/>
            <person name="Ratan A."/>
            <person name="Petersen D.C."/>
            <person name="Wittekindt N.E."/>
            <person name="Miller J."/>
            <person name="Walenz B."/>
            <person name="Knight J."/>
            <person name="Qi J."/>
            <person name="Zhao F."/>
            <person name="Wang Q."/>
            <person name="Bedoya-Reina O.C."/>
            <person name="Katiyar N."/>
            <person name="Tomsho L.P."/>
            <person name="Kasson L.M."/>
            <person name="Hardie R.A."/>
            <person name="Woodbridge P."/>
            <person name="Tindall E.A."/>
            <person name="Bertelsen M.F."/>
            <person name="Dixon D."/>
            <person name="Pyecroft S."/>
            <person name="Helgen K.M."/>
            <person name="Lesk A.M."/>
            <person name="Pringle T.H."/>
            <person name="Patterson N."/>
            <person name="Zhang Y."/>
            <person name="Kreiss A."/>
            <person name="Woods G.M."/>
            <person name="Jones M.E."/>
            <person name="Schuster S.C."/>
        </authorList>
    </citation>
    <scope>NUCLEOTIDE SEQUENCE [LARGE SCALE GENOMIC DNA]</scope>
</reference>
<dbReference type="InterPro" id="IPR020162">
    <property type="entry name" value="Cend1"/>
</dbReference>
<dbReference type="PANTHER" id="PTHR36683">
    <property type="entry name" value="CELL CYCLE EXIT AND NEURONAL DIFFERENTIATION PROTEIN 1"/>
    <property type="match status" value="1"/>
</dbReference>
<evidence type="ECO:0000313" key="3">
    <source>
        <dbReference type="Ensembl" id="ENSSHAP00000001604.2"/>
    </source>
</evidence>
<dbReference type="PANTHER" id="PTHR36683:SF1">
    <property type="entry name" value="CELL CYCLE EXIT AND NEURONAL DIFFERENTIATION PROTEIN 1"/>
    <property type="match status" value="1"/>
</dbReference>
<dbReference type="GO" id="GO:0007628">
    <property type="term" value="P:adult walking behavior"/>
    <property type="evidence" value="ECO:0007669"/>
    <property type="project" value="Ensembl"/>
</dbReference>
<dbReference type="GO" id="GO:0021702">
    <property type="term" value="P:cerebellar Purkinje cell differentiation"/>
    <property type="evidence" value="ECO:0007669"/>
    <property type="project" value="Ensembl"/>
</dbReference>
<name>G3VEK0_SARHA</name>
<feature type="transmembrane region" description="Helical" evidence="2">
    <location>
        <begin position="112"/>
        <end position="133"/>
    </location>
</feature>
<proteinExistence type="predicted"/>
<evidence type="ECO:0000313" key="4">
    <source>
        <dbReference type="Proteomes" id="UP000007648"/>
    </source>
</evidence>
<feature type="region of interest" description="Disordered" evidence="1">
    <location>
        <begin position="1"/>
        <end position="108"/>
    </location>
</feature>
<dbReference type="Pfam" id="PF15677">
    <property type="entry name" value="CEND1"/>
    <property type="match status" value="1"/>
</dbReference>
<dbReference type="InParanoid" id="G3VEK0"/>
<protein>
    <submittedName>
        <fullName evidence="3">Cell cycle exit and neuronal differentiation 1</fullName>
    </submittedName>
</protein>
<dbReference type="GO" id="GO:0021941">
    <property type="term" value="P:negative regulation of cerebellar granule cell precursor proliferation"/>
    <property type="evidence" value="ECO:0007669"/>
    <property type="project" value="Ensembl"/>
</dbReference>
<dbReference type="GeneTree" id="ENSGT00390000012831"/>
<dbReference type="eggNOG" id="ENOG502SGTV">
    <property type="taxonomic scope" value="Eukaryota"/>
</dbReference>
<dbReference type="AlphaFoldDB" id="G3VEK0"/>
<accession>G3VEK0</accession>
<keyword evidence="2" id="KW-0812">Transmembrane</keyword>
<sequence>SLPASPPATSGPKSESKPSPAPAAPSAKAEKKETPEKREQPSTPPAPPKKAQAPADPALLNSHSNLKPNPGAAPAPSPPDESEPKGPGDGAEEEGVASPAGGPSTFENLKPLLLAGGVAVAALAVILGVAFLARKK</sequence>
<evidence type="ECO:0000256" key="2">
    <source>
        <dbReference type="SAM" id="Phobius"/>
    </source>
</evidence>
<dbReference type="HOGENOM" id="CLU_1748972_0_0_1"/>
<dbReference type="GO" id="GO:0005739">
    <property type="term" value="C:mitochondrion"/>
    <property type="evidence" value="ECO:0007669"/>
    <property type="project" value="Ensembl"/>
</dbReference>
<keyword evidence="4" id="KW-1185">Reference proteome</keyword>
<feature type="compositionally biased region" description="Basic and acidic residues" evidence="1">
    <location>
        <begin position="28"/>
        <end position="40"/>
    </location>
</feature>
<gene>
    <name evidence="3" type="primary">CEND1</name>
</gene>
<dbReference type="GO" id="GO:0021933">
    <property type="term" value="P:radial glia guided migration of cerebellar granule cell"/>
    <property type="evidence" value="ECO:0007669"/>
    <property type="project" value="Ensembl"/>
</dbReference>
<organism evidence="3 4">
    <name type="scientific">Sarcophilus harrisii</name>
    <name type="common">Tasmanian devil</name>
    <name type="synonym">Sarcophilus laniarius</name>
    <dbReference type="NCBI Taxonomy" id="9305"/>
    <lineage>
        <taxon>Eukaryota</taxon>
        <taxon>Metazoa</taxon>
        <taxon>Chordata</taxon>
        <taxon>Craniata</taxon>
        <taxon>Vertebrata</taxon>
        <taxon>Euteleostomi</taxon>
        <taxon>Mammalia</taxon>
        <taxon>Metatheria</taxon>
        <taxon>Dasyuromorphia</taxon>
        <taxon>Dasyuridae</taxon>
        <taxon>Sarcophilus</taxon>
    </lineage>
</organism>
<dbReference type="GO" id="GO:0031982">
    <property type="term" value="C:vesicle"/>
    <property type="evidence" value="ECO:0007669"/>
    <property type="project" value="Ensembl"/>
</dbReference>
<dbReference type="FunCoup" id="G3VEK0">
    <property type="interactions" value="123"/>
</dbReference>
<reference evidence="3" key="3">
    <citation type="submission" date="2025-09" db="UniProtKB">
        <authorList>
            <consortium name="Ensembl"/>
        </authorList>
    </citation>
    <scope>IDENTIFICATION</scope>
</reference>
<evidence type="ECO:0000256" key="1">
    <source>
        <dbReference type="SAM" id="MobiDB-lite"/>
    </source>
</evidence>
<dbReference type="GO" id="GO:0021686">
    <property type="term" value="P:cerebellar granular layer maturation"/>
    <property type="evidence" value="ECO:0007669"/>
    <property type="project" value="Ensembl"/>
</dbReference>
<keyword evidence="2" id="KW-1133">Transmembrane helix</keyword>
<feature type="compositionally biased region" description="Low complexity" evidence="1">
    <location>
        <begin position="49"/>
        <end position="58"/>
    </location>
</feature>